<accession>A0A399RRD2</accession>
<keyword evidence="3" id="KW-1185">Reference proteome</keyword>
<feature type="transmembrane region" description="Helical" evidence="1">
    <location>
        <begin position="7"/>
        <end position="27"/>
    </location>
</feature>
<keyword evidence="1" id="KW-0472">Membrane</keyword>
<sequence>MIDITNLLFLTVIGLYLVLLGMILSYIYYDAELRGQNGWLITGMVFLSGTLIGTVLWLAFRPKLKPQAIPIRS</sequence>
<keyword evidence="1" id="KW-1133">Transmembrane helix</keyword>
<protein>
    <recommendedName>
        <fullName evidence="4">Cardiolipin synthase N-terminal domain-containing protein</fullName>
    </recommendedName>
</protein>
<reference evidence="3" key="1">
    <citation type="submission" date="2018-08" db="EMBL/GenBank/DDBJ databases">
        <title>Mucilaginibacter sp. MYSH2.</title>
        <authorList>
            <person name="Seo T."/>
        </authorList>
    </citation>
    <scope>NUCLEOTIDE SEQUENCE [LARGE SCALE GENOMIC DNA]</scope>
    <source>
        <strain evidence="3">KIRAN</strain>
    </source>
</reference>
<organism evidence="2 3">
    <name type="scientific">Pontibacter oryzae</name>
    <dbReference type="NCBI Taxonomy" id="2304593"/>
    <lineage>
        <taxon>Bacteria</taxon>
        <taxon>Pseudomonadati</taxon>
        <taxon>Bacteroidota</taxon>
        <taxon>Cytophagia</taxon>
        <taxon>Cytophagales</taxon>
        <taxon>Hymenobacteraceae</taxon>
        <taxon>Pontibacter</taxon>
    </lineage>
</organism>
<dbReference type="AlphaFoldDB" id="A0A399RRD2"/>
<proteinExistence type="predicted"/>
<evidence type="ECO:0000256" key="1">
    <source>
        <dbReference type="SAM" id="Phobius"/>
    </source>
</evidence>
<evidence type="ECO:0000313" key="2">
    <source>
        <dbReference type="EMBL" id="RIJ34420.1"/>
    </source>
</evidence>
<dbReference type="Proteomes" id="UP000266005">
    <property type="component" value="Unassembled WGS sequence"/>
</dbReference>
<comment type="caution">
    <text evidence="2">The sequence shown here is derived from an EMBL/GenBank/DDBJ whole genome shotgun (WGS) entry which is preliminary data.</text>
</comment>
<evidence type="ECO:0008006" key="4">
    <source>
        <dbReference type="Google" id="ProtNLM"/>
    </source>
</evidence>
<name>A0A399RRD2_9BACT</name>
<dbReference type="EMBL" id="QWGE01000005">
    <property type="protein sequence ID" value="RIJ34420.1"/>
    <property type="molecule type" value="Genomic_DNA"/>
</dbReference>
<evidence type="ECO:0000313" key="3">
    <source>
        <dbReference type="Proteomes" id="UP000266005"/>
    </source>
</evidence>
<feature type="transmembrane region" description="Helical" evidence="1">
    <location>
        <begin position="39"/>
        <end position="60"/>
    </location>
</feature>
<gene>
    <name evidence="2" type="ORF">D1627_16015</name>
</gene>
<keyword evidence="1" id="KW-0812">Transmembrane</keyword>